<dbReference type="PANTHER" id="PTHR33562:SF23">
    <property type="entry name" value="PROTEIN QUIVER"/>
    <property type="match status" value="1"/>
</dbReference>
<proteinExistence type="predicted"/>
<evidence type="ECO:0000256" key="4">
    <source>
        <dbReference type="ARBA" id="ARBA00022729"/>
    </source>
</evidence>
<keyword evidence="2" id="KW-0336">GPI-anchor</keyword>
<evidence type="ECO:0000313" key="10">
    <source>
        <dbReference type="EMBL" id="JAS39880.1"/>
    </source>
</evidence>
<evidence type="ECO:0000256" key="5">
    <source>
        <dbReference type="ARBA" id="ARBA00022989"/>
    </source>
</evidence>
<evidence type="ECO:0000256" key="1">
    <source>
        <dbReference type="ARBA" id="ARBA00004589"/>
    </source>
</evidence>
<organism evidence="10">
    <name type="scientific">Cuerna arida</name>
    <dbReference type="NCBI Taxonomy" id="1464854"/>
    <lineage>
        <taxon>Eukaryota</taxon>
        <taxon>Metazoa</taxon>
        <taxon>Ecdysozoa</taxon>
        <taxon>Arthropoda</taxon>
        <taxon>Hexapoda</taxon>
        <taxon>Insecta</taxon>
        <taxon>Pterygota</taxon>
        <taxon>Neoptera</taxon>
        <taxon>Paraneoptera</taxon>
        <taxon>Hemiptera</taxon>
        <taxon>Auchenorrhyncha</taxon>
        <taxon>Membracoidea</taxon>
        <taxon>Cicadellidae</taxon>
        <taxon>Cicadellinae</taxon>
        <taxon>Proconiini</taxon>
        <taxon>Cuerna</taxon>
    </lineage>
</organism>
<sequence>MDEMIVTQNYGVYILLTLVIVSGTTCQQFEDPENPTVYCFQCNSGIDIDCINLQPLDSTNFHYKPCLDTEKYNGSTPFCRKIVQQIFARDNMVRVIRRCGWVRHPRLDCYNVRNEDHIEIICQCFEKGCNSSSVLQHSMGLITFVLFAEFLFRTRFDK</sequence>
<gene>
    <name evidence="10" type="ORF">g.20767</name>
</gene>
<dbReference type="AlphaFoldDB" id="A0A1B6EPQ6"/>
<dbReference type="GO" id="GO:0030431">
    <property type="term" value="P:sleep"/>
    <property type="evidence" value="ECO:0007669"/>
    <property type="project" value="InterPro"/>
</dbReference>
<reference evidence="10" key="1">
    <citation type="submission" date="2015-11" db="EMBL/GenBank/DDBJ databases">
        <title>De novo transcriptome assembly of four potential Pierce s Disease insect vectors from Arizona vineyards.</title>
        <authorList>
            <person name="Tassone E.E."/>
        </authorList>
    </citation>
    <scope>NUCLEOTIDE SEQUENCE</scope>
</reference>
<evidence type="ECO:0000256" key="2">
    <source>
        <dbReference type="ARBA" id="ARBA00022622"/>
    </source>
</evidence>
<dbReference type="GO" id="GO:0032222">
    <property type="term" value="P:regulation of synaptic transmission, cholinergic"/>
    <property type="evidence" value="ECO:0007669"/>
    <property type="project" value="InterPro"/>
</dbReference>
<protein>
    <submittedName>
        <fullName evidence="10">Uncharacterized protein</fullName>
    </submittedName>
</protein>
<dbReference type="GO" id="GO:0098552">
    <property type="term" value="C:side of membrane"/>
    <property type="evidence" value="ECO:0007669"/>
    <property type="project" value="UniProtKB-KW"/>
</dbReference>
<evidence type="ECO:0000256" key="8">
    <source>
        <dbReference type="ARBA" id="ARBA00023288"/>
    </source>
</evidence>
<dbReference type="InterPro" id="IPR031424">
    <property type="entry name" value="QVR-like"/>
</dbReference>
<dbReference type="EMBL" id="GECZ01029889">
    <property type="protein sequence ID" value="JAS39880.1"/>
    <property type="molecule type" value="Transcribed_RNA"/>
</dbReference>
<evidence type="ECO:0000256" key="3">
    <source>
        <dbReference type="ARBA" id="ARBA00022692"/>
    </source>
</evidence>
<keyword evidence="5" id="KW-1133">Transmembrane helix</keyword>
<comment type="subcellular location">
    <subcellularLocation>
        <location evidence="1">Membrane</location>
        <topology evidence="1">Lipid-anchor</topology>
        <topology evidence="1">GPI-anchor</topology>
    </subcellularLocation>
</comment>
<dbReference type="InterPro" id="IPR050975">
    <property type="entry name" value="Sleep_regulator"/>
</dbReference>
<keyword evidence="4 9" id="KW-0732">Signal</keyword>
<name>A0A1B6EPQ6_9HEMI</name>
<evidence type="ECO:0000256" key="6">
    <source>
        <dbReference type="ARBA" id="ARBA00023136"/>
    </source>
</evidence>
<feature type="signal peptide" evidence="9">
    <location>
        <begin position="1"/>
        <end position="26"/>
    </location>
</feature>
<keyword evidence="8" id="KW-0449">Lipoprotein</keyword>
<dbReference type="PANTHER" id="PTHR33562">
    <property type="entry name" value="ATILLA, ISOFORM B-RELATED-RELATED"/>
    <property type="match status" value="1"/>
</dbReference>
<keyword evidence="6" id="KW-0472">Membrane</keyword>
<evidence type="ECO:0000256" key="9">
    <source>
        <dbReference type="SAM" id="SignalP"/>
    </source>
</evidence>
<accession>A0A1B6EPQ6</accession>
<dbReference type="Pfam" id="PF17064">
    <property type="entry name" value="QVR"/>
    <property type="match status" value="1"/>
</dbReference>
<keyword evidence="7" id="KW-0325">Glycoprotein</keyword>
<keyword evidence="3" id="KW-0812">Transmembrane</keyword>
<feature type="chain" id="PRO_5008582279" evidence="9">
    <location>
        <begin position="27"/>
        <end position="158"/>
    </location>
</feature>
<evidence type="ECO:0000256" key="7">
    <source>
        <dbReference type="ARBA" id="ARBA00023180"/>
    </source>
</evidence>